<organism evidence="1 2">
    <name type="scientific">Kangiella koreensis (strain DSM 16069 / JCM 12317 / KCTC 12182 / SW-125)</name>
    <dbReference type="NCBI Taxonomy" id="523791"/>
    <lineage>
        <taxon>Bacteria</taxon>
        <taxon>Pseudomonadati</taxon>
        <taxon>Pseudomonadota</taxon>
        <taxon>Gammaproteobacteria</taxon>
        <taxon>Kangiellales</taxon>
        <taxon>Kangiellaceae</taxon>
        <taxon>Kangiella</taxon>
    </lineage>
</organism>
<protein>
    <submittedName>
        <fullName evidence="1">Uncharacterized protein</fullName>
    </submittedName>
</protein>
<accession>C7R746</accession>
<dbReference type="KEGG" id="kko:Kkor_2092"/>
<gene>
    <name evidence="1" type="ordered locus">Kkor_2092</name>
</gene>
<sequence length="92" mass="11051">MRNHKNIVHLPVENKRIDEPEAVNGWWLGLYNNVMSWSRQKRQGNELVDELQALRERNRDYRTVVRSATVILNRQYDDELANKKKDTDWDNS</sequence>
<dbReference type="InParanoid" id="C7R746"/>
<dbReference type="AlphaFoldDB" id="C7R746"/>
<name>C7R746_KANKD</name>
<dbReference type="HOGENOM" id="CLU_2409360_0_0_6"/>
<evidence type="ECO:0000313" key="1">
    <source>
        <dbReference type="EMBL" id="ACV27502.1"/>
    </source>
</evidence>
<dbReference type="EMBL" id="CP001707">
    <property type="protein sequence ID" value="ACV27502.1"/>
    <property type="molecule type" value="Genomic_DNA"/>
</dbReference>
<dbReference type="STRING" id="523791.Kkor_2092"/>
<keyword evidence="2" id="KW-1185">Reference proteome</keyword>
<dbReference type="RefSeq" id="WP_015781107.1">
    <property type="nucleotide sequence ID" value="NC_013166.1"/>
</dbReference>
<dbReference type="Proteomes" id="UP000001231">
    <property type="component" value="Chromosome"/>
</dbReference>
<reference evidence="1 2" key="1">
    <citation type="journal article" date="2009" name="Stand. Genomic Sci.">
        <title>Complete genome sequence of Kangiella koreensis type strain (SW-125).</title>
        <authorList>
            <person name="Han C."/>
            <person name="Sikorski J."/>
            <person name="Lapidus A."/>
            <person name="Nolan M."/>
            <person name="Glavina Del Rio T."/>
            <person name="Tice H."/>
            <person name="Cheng J.F."/>
            <person name="Lucas S."/>
            <person name="Chen F."/>
            <person name="Copeland A."/>
            <person name="Ivanova N."/>
            <person name="Mavromatis K."/>
            <person name="Ovchinnikova G."/>
            <person name="Pati A."/>
            <person name="Bruce D."/>
            <person name="Goodwin L."/>
            <person name="Pitluck S."/>
            <person name="Chen A."/>
            <person name="Palaniappan K."/>
            <person name="Land M."/>
            <person name="Hauser L."/>
            <person name="Chang Y.J."/>
            <person name="Jeffries C.D."/>
            <person name="Chain P."/>
            <person name="Saunders E."/>
            <person name="Brettin T."/>
            <person name="Goker M."/>
            <person name="Tindall B.J."/>
            <person name="Bristow J."/>
            <person name="Eisen J.A."/>
            <person name="Markowitz V."/>
            <person name="Hugenholtz P."/>
            <person name="Kyrpides N.C."/>
            <person name="Klenk H.P."/>
            <person name="Detter J.C."/>
        </authorList>
    </citation>
    <scope>NUCLEOTIDE SEQUENCE [LARGE SCALE GENOMIC DNA]</scope>
    <source>
        <strain evidence="2">DSM 16069 / KCTC 12182 / SW-125</strain>
    </source>
</reference>
<evidence type="ECO:0000313" key="2">
    <source>
        <dbReference type="Proteomes" id="UP000001231"/>
    </source>
</evidence>
<proteinExistence type="predicted"/>
<dbReference type="OrthoDB" id="384988at2"/>